<accession>A0A5N6BLB4</accession>
<dbReference type="PANTHER" id="PTHR42877:SF4">
    <property type="entry name" value="FAD_NAD(P)-BINDING DOMAIN-CONTAINING PROTEIN-RELATED"/>
    <property type="match status" value="1"/>
</dbReference>
<dbReference type="PRINTS" id="PR00411">
    <property type="entry name" value="PNDRDTASEI"/>
</dbReference>
<dbReference type="AlphaFoldDB" id="A0A5N6BLB4"/>
<keyword evidence="1" id="KW-0560">Oxidoreductase</keyword>
<keyword evidence="1" id="KW-0503">Monooxygenase</keyword>
<gene>
    <name evidence="1" type="ORF">FH610_030585</name>
</gene>
<dbReference type="EMBL" id="VDMA02000019">
    <property type="protein sequence ID" value="KAB8180978.1"/>
    <property type="molecule type" value="Genomic_DNA"/>
</dbReference>
<comment type="caution">
    <text evidence="1">The sequence shown here is derived from an EMBL/GenBank/DDBJ whole genome shotgun (WGS) entry which is preliminary data.</text>
</comment>
<organism evidence="1 2">
    <name type="scientific">Microbispora catharanthi</name>
    <dbReference type="NCBI Taxonomy" id="1712871"/>
    <lineage>
        <taxon>Bacteria</taxon>
        <taxon>Bacillati</taxon>
        <taxon>Actinomycetota</taxon>
        <taxon>Actinomycetes</taxon>
        <taxon>Streptosporangiales</taxon>
        <taxon>Streptosporangiaceae</taxon>
        <taxon>Microbispora</taxon>
    </lineage>
</organism>
<name>A0A5N6BLB4_9ACTN</name>
<dbReference type="GO" id="GO:0004497">
    <property type="term" value="F:monooxygenase activity"/>
    <property type="evidence" value="ECO:0007669"/>
    <property type="project" value="UniProtKB-KW"/>
</dbReference>
<evidence type="ECO:0000313" key="2">
    <source>
        <dbReference type="Proteomes" id="UP000313066"/>
    </source>
</evidence>
<dbReference type="InterPro" id="IPR036188">
    <property type="entry name" value="FAD/NAD-bd_sf"/>
</dbReference>
<dbReference type="SUPFAM" id="SSF51905">
    <property type="entry name" value="FAD/NAD(P)-binding domain"/>
    <property type="match status" value="2"/>
</dbReference>
<dbReference type="RefSeq" id="WP_139578545.1">
    <property type="nucleotide sequence ID" value="NZ_VDMA02000019.1"/>
</dbReference>
<sequence length="498" mass="55819">MPSPGVTIIGSGFAGLCMAIKLKEAGYHDFVILEKAGELGGTWRDNTYPGCACDVPSPLYSFSFELNPGWSRLFSPQDEIWDYMRACARKYGLEPHLRFGKEVCGLEYDDERALWRVSTGDGETFETHAVVSGVGALHVPSLPEIPGRERFTGTAFHSARWDHSADLNGRRVAVVGTGASAVQFVPVVAEQASRLTVFQRTPPWIQPRPDLPIDGRLKRAMETPVGARLLRDAVYWLLEARAVGFTINPRLMKAHQAMAERHLARQVPDPGLRAKLTPDYTIGCKRILQSNDYYPALTRDNVELVTDRITEIRERSVVDPAGREHEVDVIVYGTGFRVVDSLNEQRIVGRNGVKIQDAWRDGIEAYYGITTAGFPNLFFLLGPNTGLGHTSVVFMIESQVRYVMDCLRLLSKTKAKALDVRPSAQRAFNDRLQRRLDRLVWSDGGCTSWYLDEHGRNRTLWPGFTFEYWARTRKMKPAAYELIGARGRLGADRISDAG</sequence>
<proteinExistence type="predicted"/>
<protein>
    <submittedName>
        <fullName evidence="1">SidA/IucD/PvdA family monooxygenase</fullName>
    </submittedName>
</protein>
<dbReference type="Pfam" id="PF13738">
    <property type="entry name" value="Pyr_redox_3"/>
    <property type="match status" value="1"/>
</dbReference>
<dbReference type="InterPro" id="IPR051209">
    <property type="entry name" value="FAD-bind_Monooxygenase_sf"/>
</dbReference>
<evidence type="ECO:0000313" key="1">
    <source>
        <dbReference type="EMBL" id="KAB8180978.1"/>
    </source>
</evidence>
<keyword evidence="2" id="KW-1185">Reference proteome</keyword>
<dbReference type="Proteomes" id="UP000313066">
    <property type="component" value="Unassembled WGS sequence"/>
</dbReference>
<dbReference type="Gene3D" id="3.50.50.60">
    <property type="entry name" value="FAD/NAD(P)-binding domain"/>
    <property type="match status" value="2"/>
</dbReference>
<reference evidence="1 2" key="1">
    <citation type="submission" date="2019-10" db="EMBL/GenBank/DDBJ databases">
        <title>Nonomuraea sp. nov., isolated from Phyllanthus amarus.</title>
        <authorList>
            <person name="Klykleung N."/>
            <person name="Tanasupawat S."/>
        </authorList>
    </citation>
    <scope>NUCLEOTIDE SEQUENCE [LARGE SCALE GENOMIC DNA]</scope>
    <source>
        <strain evidence="1 2">CR1-09</strain>
    </source>
</reference>
<dbReference type="PANTHER" id="PTHR42877">
    <property type="entry name" value="L-ORNITHINE N(5)-MONOOXYGENASE-RELATED"/>
    <property type="match status" value="1"/>
</dbReference>